<dbReference type="VEuPathDB" id="CryptoDB:Cvel_23758"/>
<dbReference type="PANTHER" id="PTHR31998">
    <property type="entry name" value="K(+)-INSENSITIVE PYROPHOSPHATE-ENERGIZED PROTON PUMP"/>
    <property type="match status" value="1"/>
</dbReference>
<dbReference type="PIRSF" id="PIRSF001265">
    <property type="entry name" value="H+-PPase"/>
    <property type="match status" value="1"/>
</dbReference>
<feature type="compositionally biased region" description="Basic and acidic residues" evidence="10">
    <location>
        <begin position="667"/>
        <end position="677"/>
    </location>
</feature>
<evidence type="ECO:0000256" key="4">
    <source>
        <dbReference type="ARBA" id="ARBA00022692"/>
    </source>
</evidence>
<dbReference type="GO" id="GO:0009678">
    <property type="term" value="F:diphosphate hydrolysis-driven proton transmembrane transporter activity"/>
    <property type="evidence" value="ECO:0007669"/>
    <property type="project" value="UniProtKB-EC"/>
</dbReference>
<keyword evidence="3" id="KW-0813">Transport</keyword>
<evidence type="ECO:0000256" key="2">
    <source>
        <dbReference type="ARBA" id="ARBA00013242"/>
    </source>
</evidence>
<keyword evidence="9 11" id="KW-0472">Membrane</keyword>
<feature type="transmembrane region" description="Helical" evidence="11">
    <location>
        <begin position="364"/>
        <end position="388"/>
    </location>
</feature>
<dbReference type="NCBIfam" id="NF001960">
    <property type="entry name" value="PRK00733.3-5"/>
    <property type="match status" value="1"/>
</dbReference>
<dbReference type="EMBL" id="CDMZ01001645">
    <property type="protein sequence ID" value="CEM35589.1"/>
    <property type="molecule type" value="Genomic_DNA"/>
</dbReference>
<keyword evidence="4 11" id="KW-0812">Transmembrane</keyword>
<feature type="transmembrane region" description="Helical" evidence="11">
    <location>
        <begin position="147"/>
        <end position="171"/>
    </location>
</feature>
<keyword evidence="6" id="KW-1278">Translocase</keyword>
<evidence type="ECO:0000256" key="8">
    <source>
        <dbReference type="ARBA" id="ARBA00023065"/>
    </source>
</evidence>
<dbReference type="NCBIfam" id="TIGR01104">
    <property type="entry name" value="V_PPase"/>
    <property type="match status" value="1"/>
</dbReference>
<evidence type="ECO:0000256" key="3">
    <source>
        <dbReference type="ARBA" id="ARBA00022448"/>
    </source>
</evidence>
<evidence type="ECO:0000256" key="9">
    <source>
        <dbReference type="ARBA" id="ARBA00023136"/>
    </source>
</evidence>
<evidence type="ECO:0000313" key="12">
    <source>
        <dbReference type="EMBL" id="CEM35589.1"/>
    </source>
</evidence>
<evidence type="ECO:0000256" key="5">
    <source>
        <dbReference type="ARBA" id="ARBA00022842"/>
    </source>
</evidence>
<dbReference type="GO" id="GO:0012505">
    <property type="term" value="C:endomembrane system"/>
    <property type="evidence" value="ECO:0007669"/>
    <property type="project" value="UniProtKB-SubCell"/>
</dbReference>
<feature type="transmembrane region" description="Helical" evidence="11">
    <location>
        <begin position="445"/>
        <end position="465"/>
    </location>
</feature>
<feature type="transmembrane region" description="Helical" evidence="11">
    <location>
        <begin position="409"/>
        <end position="439"/>
    </location>
</feature>
<keyword evidence="8" id="KW-0406">Ion transport</keyword>
<feature type="transmembrane region" description="Helical" evidence="11">
    <location>
        <begin position="82"/>
        <end position="100"/>
    </location>
</feature>
<evidence type="ECO:0000256" key="6">
    <source>
        <dbReference type="ARBA" id="ARBA00022967"/>
    </source>
</evidence>
<feature type="transmembrane region" description="Helical" evidence="11">
    <location>
        <begin position="540"/>
        <end position="560"/>
    </location>
</feature>
<keyword evidence="5" id="KW-0460">Magnesium</keyword>
<accession>A0A0G4GX84</accession>
<dbReference type="GO" id="GO:0016020">
    <property type="term" value="C:membrane"/>
    <property type="evidence" value="ECO:0007669"/>
    <property type="project" value="InterPro"/>
</dbReference>
<evidence type="ECO:0000256" key="10">
    <source>
        <dbReference type="SAM" id="MobiDB-lite"/>
    </source>
</evidence>
<feature type="transmembrane region" description="Helical" evidence="11">
    <location>
        <begin position="509"/>
        <end position="534"/>
    </location>
</feature>
<feature type="transmembrane region" description="Helical" evidence="11">
    <location>
        <begin position="6"/>
        <end position="25"/>
    </location>
</feature>
<organism evidence="12">
    <name type="scientific">Chromera velia CCMP2878</name>
    <dbReference type="NCBI Taxonomy" id="1169474"/>
    <lineage>
        <taxon>Eukaryota</taxon>
        <taxon>Sar</taxon>
        <taxon>Alveolata</taxon>
        <taxon>Colpodellida</taxon>
        <taxon>Chromeraceae</taxon>
        <taxon>Chromera</taxon>
    </lineage>
</organism>
<dbReference type="InterPro" id="IPR004131">
    <property type="entry name" value="PPase-energised_H-pump"/>
</dbReference>
<reference evidence="12" key="1">
    <citation type="submission" date="2014-11" db="EMBL/GenBank/DDBJ databases">
        <authorList>
            <person name="Otto D Thomas"/>
            <person name="Naeem Raeece"/>
        </authorList>
    </citation>
    <scope>NUCLEOTIDE SEQUENCE</scope>
</reference>
<evidence type="ECO:0000256" key="1">
    <source>
        <dbReference type="ARBA" id="ARBA00004127"/>
    </source>
</evidence>
<feature type="transmembrane region" description="Helical" evidence="11">
    <location>
        <begin position="106"/>
        <end position="127"/>
    </location>
</feature>
<dbReference type="AlphaFoldDB" id="A0A0G4GX84"/>
<evidence type="ECO:0000256" key="7">
    <source>
        <dbReference type="ARBA" id="ARBA00022989"/>
    </source>
</evidence>
<feature type="transmembrane region" description="Helical" evidence="11">
    <location>
        <begin position="292"/>
        <end position="317"/>
    </location>
</feature>
<dbReference type="PhylomeDB" id="A0A0G4GX84"/>
<comment type="subcellular location">
    <subcellularLocation>
        <location evidence="1">Endomembrane system</location>
        <topology evidence="1">Multi-pass membrane protein</topology>
    </subcellularLocation>
</comment>
<feature type="region of interest" description="Disordered" evidence="10">
    <location>
        <begin position="667"/>
        <end position="687"/>
    </location>
</feature>
<feature type="transmembrane region" description="Helical" evidence="11">
    <location>
        <begin position="329"/>
        <end position="352"/>
    </location>
</feature>
<name>A0A0G4GX84_9ALVE</name>
<proteinExistence type="inferred from homology"/>
<gene>
    <name evidence="12" type="ORF">Cvel_23758</name>
</gene>
<evidence type="ECO:0000256" key="11">
    <source>
        <dbReference type="SAM" id="Phobius"/>
    </source>
</evidence>
<protein>
    <recommendedName>
        <fullName evidence="2">H(+)-exporting diphosphatase</fullName>
        <ecNumber evidence="2">7.1.3.1</ecNumber>
    </recommendedName>
</protein>
<dbReference type="HAMAP" id="MF_01129">
    <property type="entry name" value="PPase_energized_pump"/>
    <property type="match status" value="1"/>
</dbReference>
<sequence>MANLDLISDLLVAIPPILGLIWGVYEAYWVASIKVEVPQETGGLRKPMVTEEGRDPADSVLTMKHVSGLIASGANTFLYQEYKYLAVYIVLFSCIIGPFVDICTMVAFIVGSVTSCICGFIGMRIAVFANVRTTYEAWNDLTSAFDVALNAGTVMGFCLVSIGLAILWILIKIYQMPWVGFGGDYAHMFEAIAGYGLGGSSIALFARVGGGIYTKAADVGADLSGKLDFDIDEDDPRNPACIADNVGDNVGDIAGMGADLFGSLAESTCATLVIASASQGLPNALAATWAGLMFPLMLSSSGIIVGLITMLLVKYIYPVKDLPDIEKALKGVLIISTILQTPTVVVLAKFMLPDTFALDAEFDAVPWFYTCIAVGMGLWSGLIIGYITEYYTSHSYNPVQSISRTQTTSAATGIIAGLAVGYTSTIIPVLCLCATTLVAHSLCGMYGVALSALGMLGTLTMALTIDAYGPISDNAGGIAEMSGLGHHVRQRTDALDAAGNTTAAIGKGFAIGSAALVSLALFGAFCVRANVTYVNILDPWVFTGLLFGAMMPYAFSALTMKSVGDAADQMVTECKAQFPAIISGEAEPQYARCIQISTDASLKEMIAPGALVILSPLVFGACFGKNCTAGLLAGGLTSGIQLAISASNSGGAWDNAKKYIEAGHLGEGHKKGSETHKNAVTGDTVGDPLKDTSGPSLNILVKLSAIISLVFGTVIKERFSNPNGGPIWLKTKA</sequence>
<dbReference type="GO" id="GO:0004427">
    <property type="term" value="F:inorganic diphosphate phosphatase activity"/>
    <property type="evidence" value="ECO:0007669"/>
    <property type="project" value="InterPro"/>
</dbReference>
<dbReference type="EC" id="7.1.3.1" evidence="2"/>
<dbReference type="Pfam" id="PF03030">
    <property type="entry name" value="H_PPase"/>
    <property type="match status" value="1"/>
</dbReference>
<keyword evidence="7 11" id="KW-1133">Transmembrane helix</keyword>